<evidence type="ECO:0000256" key="6">
    <source>
        <dbReference type="ARBA" id="ARBA00023157"/>
    </source>
</evidence>
<keyword evidence="12" id="KW-1185">Reference proteome</keyword>
<dbReference type="PANTHER" id="PTHR11247:SF8">
    <property type="entry name" value="PALMITOYL-PROTEIN THIOESTERASE 1"/>
    <property type="match status" value="1"/>
</dbReference>
<dbReference type="GO" id="GO:0008474">
    <property type="term" value="F:palmitoyl-(protein) hydrolase activity"/>
    <property type="evidence" value="ECO:0007669"/>
    <property type="project" value="UniProtKB-EC"/>
</dbReference>
<evidence type="ECO:0000256" key="2">
    <source>
        <dbReference type="ARBA" id="ARBA00012423"/>
    </source>
</evidence>
<keyword evidence="6" id="KW-1015">Disulfide bond</keyword>
<protein>
    <recommendedName>
        <fullName evidence="3">Palmitoyl-protein thioesterase 1</fullName>
        <ecNumber evidence="2">3.1.2.22</ecNumber>
    </recommendedName>
    <alternativeName>
        <fullName evidence="8">Palmitoyl-protein hydrolase 1</fullName>
    </alternativeName>
</protein>
<dbReference type="InterPro" id="IPR029058">
    <property type="entry name" value="AB_hydrolase_fold"/>
</dbReference>
<reference evidence="11" key="1">
    <citation type="journal article" date="2020" name="bioRxiv">
        <title>Comparative genomics of Chlamydomonas.</title>
        <authorList>
            <person name="Craig R.J."/>
            <person name="Hasan A.R."/>
            <person name="Ness R.W."/>
            <person name="Keightley P.D."/>
        </authorList>
    </citation>
    <scope>NUCLEOTIDE SEQUENCE</scope>
    <source>
        <strain evidence="11">CCAP 11/173</strain>
    </source>
</reference>
<evidence type="ECO:0000256" key="5">
    <source>
        <dbReference type="ARBA" id="ARBA00022801"/>
    </source>
</evidence>
<dbReference type="PANTHER" id="PTHR11247">
    <property type="entry name" value="PALMITOYL-PROTEIN THIOESTERASE/DOLICHYLDIPHOSPHATASE 1"/>
    <property type="match status" value="1"/>
</dbReference>
<evidence type="ECO:0000313" key="11">
    <source>
        <dbReference type="EMBL" id="KAG2447339.1"/>
    </source>
</evidence>
<dbReference type="SUPFAM" id="SSF53474">
    <property type="entry name" value="alpha/beta-Hydrolases"/>
    <property type="match status" value="1"/>
</dbReference>
<evidence type="ECO:0000256" key="9">
    <source>
        <dbReference type="SAM" id="MobiDB-lite"/>
    </source>
</evidence>
<evidence type="ECO:0000256" key="8">
    <source>
        <dbReference type="ARBA" id="ARBA00031934"/>
    </source>
</evidence>
<evidence type="ECO:0000313" key="12">
    <source>
        <dbReference type="Proteomes" id="UP000613740"/>
    </source>
</evidence>
<dbReference type="PRINTS" id="PR00414">
    <property type="entry name" value="PPTHIESTRASE"/>
</dbReference>
<feature type="region of interest" description="Disordered" evidence="9">
    <location>
        <begin position="163"/>
        <end position="213"/>
    </location>
</feature>
<organism evidence="11 12">
    <name type="scientific">Chlamydomonas schloesseri</name>
    <dbReference type="NCBI Taxonomy" id="2026947"/>
    <lineage>
        <taxon>Eukaryota</taxon>
        <taxon>Viridiplantae</taxon>
        <taxon>Chlorophyta</taxon>
        <taxon>core chlorophytes</taxon>
        <taxon>Chlorophyceae</taxon>
        <taxon>CS clade</taxon>
        <taxon>Chlamydomonadales</taxon>
        <taxon>Chlamydomonadaceae</taxon>
        <taxon>Chlamydomonas</taxon>
    </lineage>
</organism>
<dbReference type="EMBL" id="JAEHOD010000022">
    <property type="protein sequence ID" value="KAG2447339.1"/>
    <property type="molecule type" value="Genomic_DNA"/>
</dbReference>
<dbReference type="Proteomes" id="UP000613740">
    <property type="component" value="Unassembled WGS sequence"/>
</dbReference>
<evidence type="ECO:0000256" key="4">
    <source>
        <dbReference type="ARBA" id="ARBA00022729"/>
    </source>
</evidence>
<feature type="transmembrane region" description="Helical" evidence="10">
    <location>
        <begin position="382"/>
        <end position="406"/>
    </location>
</feature>
<evidence type="ECO:0000256" key="3">
    <source>
        <dbReference type="ARBA" id="ARBA00014212"/>
    </source>
</evidence>
<gene>
    <name evidence="11" type="ORF">HYH02_007668</name>
</gene>
<accession>A0A836B4U7</accession>
<keyword evidence="5" id="KW-0378">Hydrolase</keyword>
<evidence type="ECO:0000256" key="10">
    <source>
        <dbReference type="SAM" id="Phobius"/>
    </source>
</evidence>
<feature type="region of interest" description="Disordered" evidence="9">
    <location>
        <begin position="28"/>
        <end position="119"/>
    </location>
</feature>
<comment type="similarity">
    <text evidence="1">Belongs to the palmitoyl-protein thioesterase family.</text>
</comment>
<dbReference type="InterPro" id="IPR002472">
    <property type="entry name" value="Palm_thioest"/>
</dbReference>
<dbReference type="OrthoDB" id="10263094at2759"/>
<feature type="transmembrane region" description="Helical" evidence="10">
    <location>
        <begin position="413"/>
        <end position="433"/>
    </location>
</feature>
<keyword evidence="10" id="KW-0812">Transmembrane</keyword>
<feature type="compositionally biased region" description="Low complexity" evidence="9">
    <location>
        <begin position="181"/>
        <end position="207"/>
    </location>
</feature>
<feature type="compositionally biased region" description="Low complexity" evidence="9">
    <location>
        <begin position="34"/>
        <end position="77"/>
    </location>
</feature>
<dbReference type="Pfam" id="PF02089">
    <property type="entry name" value="Palm_thioest"/>
    <property type="match status" value="1"/>
</dbReference>
<sequence length="741" mass="74694">MSEADDAAAKRAALAEARRQKILARGADRLNRITLGTPLPEAAPPGTTAEPAAVAVAPADTAVAPGEESTPTSAPAASPAPPPPAPAAAPASAAEAPTPSPELPAAAPEDVAASMRQAEQAMHALLNQLSDPRPGQLPGDDGGVASLLQAMAAQAAAASAAAGPGSTAAQPPRGLLGGLGAEPAARASPGPASAARPGAAPASAGPVGRSGGGGAGAGAGAGAALEAVLGGVGAVLMVVAGPRLSGAVARTRLARCLLALVVAAALHAGLVEPAALRVPPLVLLLLMEAALVAGAWVLVRGGGGGGSGLSRSGSMSRVGSLSSMSLDRMAAEADADSGGAAGAGGAATAGASAGAGPSPPPKFDYLTLVPGLRPLLDGLSSLQALVGGLVGDVAVFVAATVALAACSDLMRPLAFVSLLLLLGLAGTRLGGALRPGGTTQSLRNTDALPEQQAALGTNITSLPVVLWHGMGDSCCAPYSIGAVAKHIESRLGVFVYSIATGSGEFSDVMSSYWGDVNDQVAAACAQLRNISQLAGGYNAVGFSQGGQFLRAVAERCQHTGPRMHTLVTMGAQHQGVMNVPGCMSLPLNSSHGMCHVMQKLLGAGAYLPYVRDHVVQAQYFKDPLRLPAYLAANPFLPDINNERGPGARNPLYADNLASLGRLVLFRFSDDAMVVPRDSAWFSFFDGERLVPLKEQPLYTEDWIGLRRLDEARRLVFEEAPGQHMQFSLDWFGANVVEPYLR</sequence>
<keyword evidence="10" id="KW-0472">Membrane</keyword>
<dbReference type="AlphaFoldDB" id="A0A836B4U7"/>
<dbReference type="Gene3D" id="3.40.50.1820">
    <property type="entry name" value="alpha/beta hydrolase"/>
    <property type="match status" value="1"/>
</dbReference>
<feature type="compositionally biased region" description="Pro residues" evidence="9">
    <location>
        <begin position="78"/>
        <end position="87"/>
    </location>
</feature>
<evidence type="ECO:0000256" key="7">
    <source>
        <dbReference type="ARBA" id="ARBA00023180"/>
    </source>
</evidence>
<dbReference type="EC" id="3.1.2.22" evidence="2"/>
<comment type="caution">
    <text evidence="11">The sequence shown here is derived from an EMBL/GenBank/DDBJ whole genome shotgun (WGS) entry which is preliminary data.</text>
</comment>
<name>A0A836B4U7_9CHLO</name>
<keyword evidence="4" id="KW-0732">Signal</keyword>
<dbReference type="FunFam" id="3.40.50.1820:FF:000107">
    <property type="entry name" value="Palmitoyl-protein thioesterase 1"/>
    <property type="match status" value="1"/>
</dbReference>
<keyword evidence="7" id="KW-0325">Glycoprotein</keyword>
<feature type="compositionally biased region" description="Low complexity" evidence="9">
    <location>
        <begin position="163"/>
        <end position="174"/>
    </location>
</feature>
<proteinExistence type="inferred from homology"/>
<feature type="transmembrane region" description="Helical" evidence="10">
    <location>
        <begin position="219"/>
        <end position="240"/>
    </location>
</feature>
<feature type="transmembrane region" description="Helical" evidence="10">
    <location>
        <begin position="252"/>
        <end position="271"/>
    </location>
</feature>
<feature type="compositionally biased region" description="Low complexity" evidence="9">
    <location>
        <begin position="88"/>
        <end position="109"/>
    </location>
</feature>
<keyword evidence="10" id="KW-1133">Transmembrane helix</keyword>
<evidence type="ECO:0000256" key="1">
    <source>
        <dbReference type="ARBA" id="ARBA00010758"/>
    </source>
</evidence>